<dbReference type="AlphaFoldDB" id="A0A6J4ILK0"/>
<dbReference type="EMBL" id="CADCSZ010000150">
    <property type="protein sequence ID" value="CAA9253246.1"/>
    <property type="molecule type" value="Genomic_DNA"/>
</dbReference>
<sequence>MRRVKVWPSSRKSPKAAGRALGGTVEGADPRHRRRGGEAG</sequence>
<evidence type="ECO:0000256" key="1">
    <source>
        <dbReference type="SAM" id="MobiDB-lite"/>
    </source>
</evidence>
<proteinExistence type="predicted"/>
<feature type="compositionally biased region" description="Basic residues" evidence="1">
    <location>
        <begin position="31"/>
        <end position="40"/>
    </location>
</feature>
<protein>
    <submittedName>
        <fullName evidence="2">Uncharacterized protein</fullName>
    </submittedName>
</protein>
<gene>
    <name evidence="2" type="ORF">AVDCRST_MAG76-2393</name>
</gene>
<organism evidence="2">
    <name type="scientific">uncultured Acidimicrobiales bacterium</name>
    <dbReference type="NCBI Taxonomy" id="310071"/>
    <lineage>
        <taxon>Bacteria</taxon>
        <taxon>Bacillati</taxon>
        <taxon>Actinomycetota</taxon>
        <taxon>Acidimicrobiia</taxon>
        <taxon>Acidimicrobiales</taxon>
        <taxon>environmental samples</taxon>
    </lineage>
</organism>
<feature type="region of interest" description="Disordered" evidence="1">
    <location>
        <begin position="1"/>
        <end position="40"/>
    </location>
</feature>
<name>A0A6J4ILK0_9ACTN</name>
<evidence type="ECO:0000313" key="2">
    <source>
        <dbReference type="EMBL" id="CAA9253246.1"/>
    </source>
</evidence>
<accession>A0A6J4ILK0</accession>
<reference evidence="2" key="1">
    <citation type="submission" date="2020-02" db="EMBL/GenBank/DDBJ databases">
        <authorList>
            <person name="Meier V. D."/>
        </authorList>
    </citation>
    <scope>NUCLEOTIDE SEQUENCE</scope>
    <source>
        <strain evidence="2">AVDCRST_MAG76</strain>
    </source>
</reference>